<name>A0A6P2CY24_9BACT</name>
<proteinExistence type="predicted"/>
<sequence length="224" mass="24781">MSCWSRWAGIEPGCEGALRELERRGCPVWRYRGYSAVDAARNQMASGALGAGFAELMWIDADVVFEPDDVDRLRAHDRPFTCGLYPKKGPREFACEFLLGTPVARFGTRGGLVEVRYCGFGFAHVRKGVLVAVHHKLQLPVCNRRFGTPLVPFFQPLVVGEPSGPWSLSEDYVFCERGAVRVPGGGRHVDPVVARRGVPVRVGGRGKPPLSRFRLHVRGVRRPG</sequence>
<evidence type="ECO:0000313" key="2">
    <source>
        <dbReference type="Proteomes" id="UP000464178"/>
    </source>
</evidence>
<evidence type="ECO:0000313" key="1">
    <source>
        <dbReference type="EMBL" id="VTR92032.1"/>
    </source>
</evidence>
<dbReference type="RefSeq" id="WP_162666956.1">
    <property type="nucleotide sequence ID" value="NZ_LR593886.1"/>
</dbReference>
<reference evidence="1 2" key="1">
    <citation type="submission" date="2019-05" db="EMBL/GenBank/DDBJ databases">
        <authorList>
            <consortium name="Science for Life Laboratories"/>
        </authorList>
    </citation>
    <scope>NUCLEOTIDE SEQUENCE [LARGE SCALE GENOMIC DNA]</scope>
    <source>
        <strain evidence="1">Soil9</strain>
    </source>
</reference>
<gene>
    <name evidence="1" type="ORF">SOIL9_56820</name>
</gene>
<dbReference type="AlphaFoldDB" id="A0A6P2CY24"/>
<dbReference type="KEGG" id="gms:SOIL9_56820"/>
<accession>A0A6P2CY24</accession>
<protein>
    <recommendedName>
        <fullName evidence="3">Glycosyltransferase 2-like domain-containing protein</fullName>
    </recommendedName>
</protein>
<organism evidence="1 2">
    <name type="scientific">Gemmata massiliana</name>
    <dbReference type="NCBI Taxonomy" id="1210884"/>
    <lineage>
        <taxon>Bacteria</taxon>
        <taxon>Pseudomonadati</taxon>
        <taxon>Planctomycetota</taxon>
        <taxon>Planctomycetia</taxon>
        <taxon>Gemmatales</taxon>
        <taxon>Gemmataceae</taxon>
        <taxon>Gemmata</taxon>
    </lineage>
</organism>
<dbReference type="EMBL" id="LR593886">
    <property type="protein sequence ID" value="VTR92032.1"/>
    <property type="molecule type" value="Genomic_DNA"/>
</dbReference>
<evidence type="ECO:0008006" key="3">
    <source>
        <dbReference type="Google" id="ProtNLM"/>
    </source>
</evidence>
<dbReference type="Proteomes" id="UP000464178">
    <property type="component" value="Chromosome"/>
</dbReference>
<keyword evidence="2" id="KW-1185">Reference proteome</keyword>